<gene>
    <name evidence="7" type="ORF">GCM10007874_23970</name>
</gene>
<sequence length="337" mass="37161">MSDGSVPTPFLSIEDVVVRFDIKRTLLDRLTGQPARAIHALNGVRLEIPRGETLGVVGESGCGKSTLARTIVGLIEANDGRVMFEGRDVAGLKGGARRAYNRRVQMIFQDPYGSLNPQMSVRQVLTEALSVHKMRSKAEIPGRIAELLDLVRLPQDAADKRPHEFSGGQRQRIGIARALAVEPEILVADELVSALDVSVQAQVVNLLLDLQQRFKLTVIFVAHDLRLVRHISDRVAVMYLGEIVEIGETEALFTAPRHPYTRTLLDAAPDLDPTRRTRVASAKGELPSPLSLPSGCRFHPRCPYVFDRCREEHPILKAHGARQLAACHLEDFSKAGV</sequence>
<dbReference type="PROSITE" id="PS00211">
    <property type="entry name" value="ABC_TRANSPORTER_1"/>
    <property type="match status" value="1"/>
</dbReference>
<keyword evidence="3" id="KW-0813">Transport</keyword>
<dbReference type="Proteomes" id="UP001156882">
    <property type="component" value="Unassembled WGS sequence"/>
</dbReference>
<evidence type="ECO:0000256" key="3">
    <source>
        <dbReference type="ARBA" id="ARBA00022448"/>
    </source>
</evidence>
<dbReference type="EMBL" id="BSPC01000022">
    <property type="protein sequence ID" value="GLS19380.1"/>
    <property type="molecule type" value="Genomic_DNA"/>
</dbReference>
<evidence type="ECO:0000256" key="1">
    <source>
        <dbReference type="ARBA" id="ARBA00004417"/>
    </source>
</evidence>
<evidence type="ECO:0000313" key="8">
    <source>
        <dbReference type="Proteomes" id="UP001156882"/>
    </source>
</evidence>
<evidence type="ECO:0000256" key="2">
    <source>
        <dbReference type="ARBA" id="ARBA00005417"/>
    </source>
</evidence>
<name>A0ABQ6CHI4_9HYPH</name>
<reference evidence="8" key="1">
    <citation type="journal article" date="2019" name="Int. J. Syst. Evol. Microbiol.">
        <title>The Global Catalogue of Microorganisms (GCM) 10K type strain sequencing project: providing services to taxonomists for standard genome sequencing and annotation.</title>
        <authorList>
            <consortium name="The Broad Institute Genomics Platform"/>
            <consortium name="The Broad Institute Genome Sequencing Center for Infectious Disease"/>
            <person name="Wu L."/>
            <person name="Ma J."/>
        </authorList>
    </citation>
    <scope>NUCLEOTIDE SEQUENCE [LARGE SCALE GENOMIC DNA]</scope>
    <source>
        <strain evidence="8">NBRC 101365</strain>
    </source>
</reference>
<dbReference type="Gene3D" id="3.40.50.300">
    <property type="entry name" value="P-loop containing nucleotide triphosphate hydrolases"/>
    <property type="match status" value="1"/>
</dbReference>
<dbReference type="InterPro" id="IPR027417">
    <property type="entry name" value="P-loop_NTPase"/>
</dbReference>
<dbReference type="NCBIfam" id="TIGR01727">
    <property type="entry name" value="oligo_HPY"/>
    <property type="match status" value="1"/>
</dbReference>
<dbReference type="Pfam" id="PF08352">
    <property type="entry name" value="oligo_HPY"/>
    <property type="match status" value="1"/>
</dbReference>
<dbReference type="PANTHER" id="PTHR43776">
    <property type="entry name" value="TRANSPORT ATP-BINDING PROTEIN"/>
    <property type="match status" value="1"/>
</dbReference>
<dbReference type="InterPro" id="IPR017871">
    <property type="entry name" value="ABC_transporter-like_CS"/>
</dbReference>
<dbReference type="InterPro" id="IPR050319">
    <property type="entry name" value="ABC_transp_ATP-bind"/>
</dbReference>
<feature type="domain" description="ABC transporter" evidence="6">
    <location>
        <begin position="11"/>
        <end position="265"/>
    </location>
</feature>
<evidence type="ECO:0000256" key="4">
    <source>
        <dbReference type="ARBA" id="ARBA00022741"/>
    </source>
</evidence>
<evidence type="ECO:0000313" key="7">
    <source>
        <dbReference type="EMBL" id="GLS19380.1"/>
    </source>
</evidence>
<protein>
    <submittedName>
        <fullName evidence="7">ABC transporter ATP-binding protein</fullName>
    </submittedName>
</protein>
<comment type="caution">
    <text evidence="7">The sequence shown here is derived from an EMBL/GenBank/DDBJ whole genome shotgun (WGS) entry which is preliminary data.</text>
</comment>
<dbReference type="Pfam" id="PF00005">
    <property type="entry name" value="ABC_tran"/>
    <property type="match status" value="1"/>
</dbReference>
<comment type="similarity">
    <text evidence="2">Belongs to the ABC transporter superfamily.</text>
</comment>
<proteinExistence type="inferred from homology"/>
<dbReference type="SMART" id="SM00382">
    <property type="entry name" value="AAA"/>
    <property type="match status" value="1"/>
</dbReference>
<dbReference type="InterPro" id="IPR003593">
    <property type="entry name" value="AAA+_ATPase"/>
</dbReference>
<keyword evidence="5 7" id="KW-0067">ATP-binding</keyword>
<keyword evidence="4" id="KW-0547">Nucleotide-binding</keyword>
<accession>A0ABQ6CHI4</accession>
<dbReference type="GO" id="GO:0005524">
    <property type="term" value="F:ATP binding"/>
    <property type="evidence" value="ECO:0007669"/>
    <property type="project" value="UniProtKB-KW"/>
</dbReference>
<organism evidence="7 8">
    <name type="scientific">Labrys miyagiensis</name>
    <dbReference type="NCBI Taxonomy" id="346912"/>
    <lineage>
        <taxon>Bacteria</taxon>
        <taxon>Pseudomonadati</taxon>
        <taxon>Pseudomonadota</taxon>
        <taxon>Alphaproteobacteria</taxon>
        <taxon>Hyphomicrobiales</taxon>
        <taxon>Xanthobacteraceae</taxon>
        <taxon>Labrys</taxon>
    </lineage>
</organism>
<dbReference type="CDD" id="cd03257">
    <property type="entry name" value="ABC_NikE_OppD_transporters"/>
    <property type="match status" value="1"/>
</dbReference>
<dbReference type="SUPFAM" id="SSF52540">
    <property type="entry name" value="P-loop containing nucleoside triphosphate hydrolases"/>
    <property type="match status" value="1"/>
</dbReference>
<dbReference type="PANTHER" id="PTHR43776:SF7">
    <property type="entry name" value="D,D-DIPEPTIDE TRANSPORT ATP-BINDING PROTEIN DDPF-RELATED"/>
    <property type="match status" value="1"/>
</dbReference>
<dbReference type="RefSeq" id="WP_284312305.1">
    <property type="nucleotide sequence ID" value="NZ_BSPC01000022.1"/>
</dbReference>
<evidence type="ECO:0000259" key="6">
    <source>
        <dbReference type="PROSITE" id="PS50893"/>
    </source>
</evidence>
<dbReference type="PROSITE" id="PS50893">
    <property type="entry name" value="ABC_TRANSPORTER_2"/>
    <property type="match status" value="1"/>
</dbReference>
<comment type="subcellular location">
    <subcellularLocation>
        <location evidence="1">Cell inner membrane</location>
        <topology evidence="1">Peripheral membrane protein</topology>
    </subcellularLocation>
</comment>
<evidence type="ECO:0000256" key="5">
    <source>
        <dbReference type="ARBA" id="ARBA00022840"/>
    </source>
</evidence>
<dbReference type="InterPro" id="IPR013563">
    <property type="entry name" value="Oligopep_ABC_C"/>
</dbReference>
<dbReference type="InterPro" id="IPR003439">
    <property type="entry name" value="ABC_transporter-like_ATP-bd"/>
</dbReference>
<keyword evidence="8" id="KW-1185">Reference proteome</keyword>